<evidence type="ECO:0000313" key="2">
    <source>
        <dbReference type="EMBL" id="MFB9474380.1"/>
    </source>
</evidence>
<keyword evidence="3" id="KW-1185">Reference proteome</keyword>
<feature type="transmembrane region" description="Helical" evidence="1">
    <location>
        <begin position="35"/>
        <end position="55"/>
    </location>
</feature>
<organism evidence="2 3">
    <name type="scientific">Nonomuraea salmonea</name>
    <dbReference type="NCBI Taxonomy" id="46181"/>
    <lineage>
        <taxon>Bacteria</taxon>
        <taxon>Bacillati</taxon>
        <taxon>Actinomycetota</taxon>
        <taxon>Actinomycetes</taxon>
        <taxon>Streptosporangiales</taxon>
        <taxon>Streptosporangiaceae</taxon>
        <taxon>Nonomuraea</taxon>
    </lineage>
</organism>
<accession>A0ABV5NVM1</accession>
<evidence type="ECO:0008006" key="4">
    <source>
        <dbReference type="Google" id="ProtNLM"/>
    </source>
</evidence>
<dbReference type="Gene3D" id="2.120.10.30">
    <property type="entry name" value="TolB, C-terminal domain"/>
    <property type="match status" value="1"/>
</dbReference>
<gene>
    <name evidence="2" type="ORF">ACFFR3_33215</name>
</gene>
<evidence type="ECO:0000256" key="1">
    <source>
        <dbReference type="SAM" id="Phobius"/>
    </source>
</evidence>
<dbReference type="Proteomes" id="UP001589568">
    <property type="component" value="Unassembled WGS sequence"/>
</dbReference>
<proteinExistence type="predicted"/>
<dbReference type="SUPFAM" id="SSF50969">
    <property type="entry name" value="YVTN repeat-like/Quinoprotein amine dehydrogenase"/>
    <property type="match status" value="1"/>
</dbReference>
<comment type="caution">
    <text evidence="2">The sequence shown here is derived from an EMBL/GenBank/DDBJ whole genome shotgun (WGS) entry which is preliminary data.</text>
</comment>
<reference evidence="2 3" key="1">
    <citation type="submission" date="2024-09" db="EMBL/GenBank/DDBJ databases">
        <authorList>
            <person name="Sun Q."/>
            <person name="Mori K."/>
        </authorList>
    </citation>
    <scope>NUCLEOTIDE SEQUENCE [LARGE SCALE GENOMIC DNA]</scope>
    <source>
        <strain evidence="2 3">JCM 3324</strain>
    </source>
</reference>
<keyword evidence="1" id="KW-1133">Transmembrane helix</keyword>
<dbReference type="EMBL" id="JBHMCF010000038">
    <property type="protein sequence ID" value="MFB9474380.1"/>
    <property type="molecule type" value="Genomic_DNA"/>
</dbReference>
<dbReference type="InterPro" id="IPR011044">
    <property type="entry name" value="Quino_amine_DH_bsu"/>
</dbReference>
<protein>
    <recommendedName>
        <fullName evidence="4">WD40 repeat domain-containing protein</fullName>
    </recommendedName>
</protein>
<keyword evidence="1" id="KW-0812">Transmembrane</keyword>
<keyword evidence="1" id="KW-0472">Membrane</keyword>
<evidence type="ECO:0000313" key="3">
    <source>
        <dbReference type="Proteomes" id="UP001589568"/>
    </source>
</evidence>
<sequence length="405" mass="44167">MTRLLRDTFEEWADEAEVPADLADRALRRRAPWRPIGAALLVGAMIAAVALFVTWRADPVVVPADGVQLPVRPSPAPTDVHTDTENVPPAKLIAAGTMAVSAYYQYSAEPIENGLRRIRYTWSLYDPRTGGYERTPYAWVDVAPGLQVAAVVEGDVMGKRVGVLDMNTRQMLAWYELEHDVAAVAWSPDGTRILATAYSEYPDLQESQGEEFGPRMAPSPRTGYYVIDVPAGTTDYHELAPLPTMGSSLALPRTTERRLEGNMRQDLGWSLDGTLIWSPTINRPDRVWYTIDGEEAEAPAGQHYVGHSRHSALSPDGRLLLGEDGLPTKITDIATGEVAGRQRVLQLHAWAGDDEVIALGCAGKCGNEFKNGLVLVSVDGSRVTQLAANSNSQADGAWRAVLTPR</sequence>
<dbReference type="InterPro" id="IPR011042">
    <property type="entry name" value="6-blade_b-propeller_TolB-like"/>
</dbReference>
<dbReference type="RefSeq" id="WP_379484427.1">
    <property type="nucleotide sequence ID" value="NZ_JBHMCF010000038.1"/>
</dbReference>
<name>A0ABV5NVM1_9ACTN</name>